<gene>
    <name evidence="18 20" type="primary">glmU</name>
    <name evidence="20" type="ORF">NA8A_02915</name>
</gene>
<dbReference type="SUPFAM" id="SSF53448">
    <property type="entry name" value="Nucleotide-diphospho-sugar transferases"/>
    <property type="match status" value="1"/>
</dbReference>
<dbReference type="InterPro" id="IPR029044">
    <property type="entry name" value="Nucleotide-diphossugar_trans"/>
</dbReference>
<keyword evidence="9 18" id="KW-0460">Magnesium</keyword>
<evidence type="ECO:0000256" key="4">
    <source>
        <dbReference type="ARBA" id="ARBA00022490"/>
    </source>
</evidence>
<comment type="similarity">
    <text evidence="2 18">In the C-terminal section; belongs to the transferase hexapeptide repeat family.</text>
</comment>
<evidence type="ECO:0000256" key="13">
    <source>
        <dbReference type="ARBA" id="ARBA00023315"/>
    </source>
</evidence>
<dbReference type="InterPro" id="IPR018357">
    <property type="entry name" value="Hexapep_transf_CS"/>
</dbReference>
<feature type="binding site" evidence="18">
    <location>
        <position position="337"/>
    </location>
    <ligand>
        <name>UDP-N-acetyl-alpha-D-glucosamine</name>
        <dbReference type="ChEBI" id="CHEBI:57705"/>
    </ligand>
</feature>
<evidence type="ECO:0000256" key="11">
    <source>
        <dbReference type="ARBA" id="ARBA00022984"/>
    </source>
</evidence>
<dbReference type="PANTHER" id="PTHR43584">
    <property type="entry name" value="NUCLEOTIDYL TRANSFERASE"/>
    <property type="match status" value="1"/>
</dbReference>
<comment type="pathway">
    <text evidence="18">Nucleotide-sugar biosynthesis; UDP-N-acetyl-alpha-D-glucosamine biosynthesis; UDP-N-acetyl-alpha-D-glucosamine from N-acetyl-alpha-D-glucosamine 1-phosphate: step 1/1.</text>
</comment>
<feature type="binding site" evidence="18">
    <location>
        <position position="173"/>
    </location>
    <ligand>
        <name>UDP-N-acetyl-alpha-D-glucosamine</name>
        <dbReference type="ChEBI" id="CHEBI:57705"/>
    </ligand>
</feature>
<feature type="binding site" evidence="18">
    <location>
        <position position="426"/>
    </location>
    <ligand>
        <name>acetyl-CoA</name>
        <dbReference type="ChEBI" id="CHEBI:57288"/>
    </ligand>
</feature>
<dbReference type="PATRIC" id="fig|1231190.3.peg.611"/>
<reference evidence="20 21" key="1">
    <citation type="journal article" date="2012" name="J. Bacteriol.">
        <title>Genome Sequence of Nitratireductor indicus Type Strain C115.</title>
        <authorList>
            <person name="Lai Q."/>
            <person name="Li G."/>
            <person name="Yu Z."/>
            <person name="Shao Z."/>
        </authorList>
    </citation>
    <scope>NUCLEOTIDE SEQUENCE [LARGE SCALE GENOMIC DNA]</scope>
    <source>
        <strain evidence="20 21">C115</strain>
    </source>
</reference>
<keyword evidence="13 18" id="KW-0012">Acyltransferase</keyword>
<comment type="catalytic activity">
    <reaction evidence="15 18">
        <text>alpha-D-glucosamine 1-phosphate + acetyl-CoA = N-acetyl-alpha-D-glucosamine 1-phosphate + CoA + H(+)</text>
        <dbReference type="Rhea" id="RHEA:13725"/>
        <dbReference type="ChEBI" id="CHEBI:15378"/>
        <dbReference type="ChEBI" id="CHEBI:57287"/>
        <dbReference type="ChEBI" id="CHEBI:57288"/>
        <dbReference type="ChEBI" id="CHEBI:57776"/>
        <dbReference type="ChEBI" id="CHEBI:58516"/>
        <dbReference type="EC" id="2.3.1.157"/>
    </reaction>
</comment>
<dbReference type="GO" id="GO:0019134">
    <property type="term" value="F:glucosamine-1-phosphate N-acetyltransferase activity"/>
    <property type="evidence" value="ECO:0007669"/>
    <property type="project" value="UniProtKB-UniRule"/>
</dbReference>
<evidence type="ECO:0000256" key="9">
    <source>
        <dbReference type="ARBA" id="ARBA00022842"/>
    </source>
</evidence>
<evidence type="ECO:0000256" key="8">
    <source>
        <dbReference type="ARBA" id="ARBA00022737"/>
    </source>
</evidence>
<dbReference type="InterPro" id="IPR005882">
    <property type="entry name" value="Bifunctional_GlmU"/>
</dbReference>
<dbReference type="InterPro" id="IPR025877">
    <property type="entry name" value="MobA-like_NTP_Trfase"/>
</dbReference>
<keyword evidence="8 18" id="KW-0677">Repeat</keyword>
<name>K2P0L3_9HYPH</name>
<feature type="binding site" evidence="18">
    <location>
        <position position="230"/>
    </location>
    <ligand>
        <name>UDP-N-acetyl-alpha-D-glucosamine</name>
        <dbReference type="ChEBI" id="CHEBI:57705"/>
    </ligand>
</feature>
<dbReference type="UniPathway" id="UPA00973"/>
<evidence type="ECO:0000256" key="16">
    <source>
        <dbReference type="ARBA" id="ARBA00048493"/>
    </source>
</evidence>
<dbReference type="Gene3D" id="3.90.550.10">
    <property type="entry name" value="Spore Coat Polysaccharide Biosynthesis Protein SpsA, Chain A"/>
    <property type="match status" value="1"/>
</dbReference>
<evidence type="ECO:0000256" key="2">
    <source>
        <dbReference type="ARBA" id="ARBA00007707"/>
    </source>
</evidence>
<evidence type="ECO:0000313" key="20">
    <source>
        <dbReference type="EMBL" id="EKF43729.1"/>
    </source>
</evidence>
<dbReference type="GO" id="GO:0016020">
    <property type="term" value="C:membrane"/>
    <property type="evidence" value="ECO:0007669"/>
    <property type="project" value="GOC"/>
</dbReference>
<dbReference type="GO" id="GO:0006048">
    <property type="term" value="P:UDP-N-acetylglucosamine biosynthetic process"/>
    <property type="evidence" value="ECO:0007669"/>
    <property type="project" value="UniProtKB-UniPathway"/>
</dbReference>
<feature type="region of interest" description="N-acetyltransferase" evidence="18">
    <location>
        <begin position="254"/>
        <end position="451"/>
    </location>
</feature>
<evidence type="ECO:0000256" key="3">
    <source>
        <dbReference type="ARBA" id="ARBA00007947"/>
    </source>
</evidence>
<keyword evidence="6 18" id="KW-0548">Nucleotidyltransferase</keyword>
<feature type="binding site" evidence="18">
    <location>
        <position position="108"/>
    </location>
    <ligand>
        <name>Mg(2+)</name>
        <dbReference type="ChEBI" id="CHEBI:18420"/>
    </ligand>
</feature>
<dbReference type="eggNOG" id="COG1207">
    <property type="taxonomic scope" value="Bacteria"/>
</dbReference>
<evidence type="ECO:0000256" key="18">
    <source>
        <dbReference type="HAMAP-Rule" id="MF_01631"/>
    </source>
</evidence>
<dbReference type="EC" id="2.7.7.23" evidence="18"/>
<dbReference type="CDD" id="cd03353">
    <property type="entry name" value="LbH_GlmU_C"/>
    <property type="match status" value="1"/>
</dbReference>
<feature type="binding site" evidence="18">
    <location>
        <begin position="372"/>
        <end position="373"/>
    </location>
    <ligand>
        <name>acetyl-CoA</name>
        <dbReference type="ChEBI" id="CHEBI:57288"/>
    </ligand>
</feature>
<feature type="binding site" evidence="18">
    <location>
        <position position="158"/>
    </location>
    <ligand>
        <name>UDP-N-acetyl-alpha-D-glucosamine</name>
        <dbReference type="ChEBI" id="CHEBI:57705"/>
    </ligand>
</feature>
<dbReference type="AlphaFoldDB" id="K2P0L3"/>
<dbReference type="STRING" id="721133.SAMN05216176_11670"/>
<sequence>MSERSCLSVILAAGEGTRMKSATPKVLHRIAGLEMLAHVVRALDTAGAGDKALVVGHGAEAVQSASAAFAPGIECFIQGERLGTGHAVLAARAAIARGYDDVLVTFGDTPLIAPEALGAMRAGLASGADVVVMGFRTESPSGYGRLILDGERLVAIREDKDCSEEERRITFCNGGAMAISGARALELLDTVGNDNAKGEYYLTDIVGIASQKGLDVRAIEADFESALGINNRAELAGAEAIWQERRRKAIMLDGVTMIAPETVFLSHDTVIGRDTLLEPNVFFGPGVVLGENVTILTSCHLEGARVGDGVSVGPFARLRPGADIMDGAKIGNFVEVKKTTVEPGAKIPHLSYVGDARVGAKANLGAGTITCNYDGFSKHFTDIGPGAFIGTNSSLVAPLKIGAGAYVASGSVITDSVPEDALAFGRARQSTRQGLGKRLRDRLAAIKAAKS</sequence>
<comment type="caution">
    <text evidence="18">Lacks conserved residue(s) required for the propagation of feature annotation.</text>
</comment>
<feature type="binding site" evidence="18">
    <location>
        <position position="366"/>
    </location>
    <ligand>
        <name>acetyl-CoA</name>
        <dbReference type="ChEBI" id="CHEBI:57288"/>
    </ligand>
</feature>
<evidence type="ECO:0000256" key="6">
    <source>
        <dbReference type="ARBA" id="ARBA00022695"/>
    </source>
</evidence>
<comment type="cofactor">
    <cofactor evidence="18">
        <name>Mg(2+)</name>
        <dbReference type="ChEBI" id="CHEBI:18420"/>
    </cofactor>
    <text evidence="18">Binds 1 Mg(2+) ion per subunit.</text>
</comment>
<dbReference type="GO" id="GO:0000902">
    <property type="term" value="P:cell morphogenesis"/>
    <property type="evidence" value="ECO:0007669"/>
    <property type="project" value="UniProtKB-UniRule"/>
</dbReference>
<keyword evidence="10 18" id="KW-0133">Cell shape</keyword>
<evidence type="ECO:0000256" key="10">
    <source>
        <dbReference type="ARBA" id="ARBA00022960"/>
    </source>
</evidence>
<proteinExistence type="inferred from homology"/>
<keyword evidence="7 18" id="KW-0479">Metal-binding</keyword>
<keyword evidence="12 18" id="KW-0511">Multifunctional enzyme</keyword>
<dbReference type="InterPro" id="IPR011004">
    <property type="entry name" value="Trimer_LpxA-like_sf"/>
</dbReference>
<dbReference type="GO" id="GO:0000287">
    <property type="term" value="F:magnesium ion binding"/>
    <property type="evidence" value="ECO:0007669"/>
    <property type="project" value="UniProtKB-UniRule"/>
</dbReference>
<dbReference type="GO" id="GO:0003977">
    <property type="term" value="F:UDP-N-acetylglucosamine diphosphorylase activity"/>
    <property type="evidence" value="ECO:0007669"/>
    <property type="project" value="UniProtKB-UniRule"/>
</dbReference>
<dbReference type="GO" id="GO:0008360">
    <property type="term" value="P:regulation of cell shape"/>
    <property type="evidence" value="ECO:0007669"/>
    <property type="project" value="UniProtKB-KW"/>
</dbReference>
<comment type="function">
    <text evidence="17 18">Catalyzes the last two sequential reactions in the de novo biosynthetic pathway for UDP-N-acetylglucosamine (UDP-GlcNAc). The C-terminal domain catalyzes the transfer of acetyl group from acetyl coenzyme A to glucosamine-1-phosphate (GlcN-1-P) to produce N-acetylglucosamine-1-phosphate (GlcNAc-1-P), which is converted into UDP-GlcNAc by the transfer of uridine 5-monophosphate (from uridine 5-triphosphate), a reaction catalyzed by the N-terminal domain.</text>
</comment>
<dbReference type="PROSITE" id="PS00101">
    <property type="entry name" value="HEXAPEP_TRANSFERASES"/>
    <property type="match status" value="1"/>
</dbReference>
<comment type="subcellular location">
    <subcellularLocation>
        <location evidence="1 18">Cytoplasm</location>
    </subcellularLocation>
</comment>
<comment type="caution">
    <text evidence="20">The sequence shown here is derived from an EMBL/GenBank/DDBJ whole genome shotgun (WGS) entry which is preliminary data.</text>
</comment>
<feature type="binding site" evidence="18">
    <location>
        <position position="363"/>
    </location>
    <ligand>
        <name>UDP-N-acetyl-alpha-D-glucosamine</name>
        <dbReference type="ChEBI" id="CHEBI:57705"/>
    </ligand>
</feature>
<dbReference type="NCBIfam" id="TIGR01173">
    <property type="entry name" value="glmU"/>
    <property type="match status" value="1"/>
</dbReference>
<feature type="region of interest" description="Pyrophosphorylase" evidence="18">
    <location>
        <begin position="1"/>
        <end position="232"/>
    </location>
</feature>
<feature type="binding site" evidence="18">
    <location>
        <position position="319"/>
    </location>
    <ligand>
        <name>UDP-N-acetyl-alpha-D-glucosamine</name>
        <dbReference type="ChEBI" id="CHEBI:57705"/>
    </ligand>
</feature>
<feature type="domain" description="MobA-like NTP transferase" evidence="19">
    <location>
        <begin position="9"/>
        <end position="139"/>
    </location>
</feature>
<feature type="binding site" evidence="18">
    <location>
        <position position="78"/>
    </location>
    <ligand>
        <name>UDP-N-acetyl-alpha-D-glucosamine</name>
        <dbReference type="ChEBI" id="CHEBI:57705"/>
    </ligand>
</feature>
<evidence type="ECO:0000256" key="15">
    <source>
        <dbReference type="ARBA" id="ARBA00048247"/>
    </source>
</evidence>
<dbReference type="UniPathway" id="UPA00113">
    <property type="reaction ID" value="UER00532"/>
</dbReference>
<evidence type="ECO:0000256" key="14">
    <source>
        <dbReference type="ARBA" id="ARBA00023316"/>
    </source>
</evidence>
<keyword evidence="11 18" id="KW-0573">Peptidoglycan synthesis</keyword>
<dbReference type="NCBIfam" id="NF010933">
    <property type="entry name" value="PRK14353.1"/>
    <property type="match status" value="1"/>
</dbReference>
<evidence type="ECO:0000256" key="17">
    <source>
        <dbReference type="ARBA" id="ARBA00049628"/>
    </source>
</evidence>
<dbReference type="Pfam" id="PF00132">
    <property type="entry name" value="Hexapep"/>
    <property type="match status" value="1"/>
</dbReference>
<dbReference type="InterPro" id="IPR050065">
    <property type="entry name" value="GlmU-like"/>
</dbReference>
<dbReference type="InterPro" id="IPR001451">
    <property type="entry name" value="Hexapep"/>
</dbReference>
<keyword evidence="21" id="KW-1185">Reference proteome</keyword>
<comment type="similarity">
    <text evidence="3 18">In the N-terminal section; belongs to the N-acetylglucosamine-1-phosphate uridyltransferase family.</text>
</comment>
<evidence type="ECO:0000256" key="12">
    <source>
        <dbReference type="ARBA" id="ARBA00023268"/>
    </source>
</evidence>
<protein>
    <recommendedName>
        <fullName evidence="18">Bifunctional protein GlmU</fullName>
    </recommendedName>
    <domain>
        <recommendedName>
            <fullName evidence="18">UDP-N-acetylglucosamine pyrophosphorylase</fullName>
            <ecNumber evidence="18">2.7.7.23</ecNumber>
        </recommendedName>
        <alternativeName>
            <fullName evidence="18">N-acetylglucosamine-1-phosphate uridyltransferase</fullName>
        </alternativeName>
    </domain>
    <domain>
        <recommendedName>
            <fullName evidence="18">Glucosamine-1-phosphate N-acetyltransferase</fullName>
            <ecNumber evidence="18">2.3.1.157</ecNumber>
        </recommendedName>
    </domain>
</protein>
<dbReference type="GO" id="GO:0009252">
    <property type="term" value="P:peptidoglycan biosynthetic process"/>
    <property type="evidence" value="ECO:0007669"/>
    <property type="project" value="UniProtKB-UniRule"/>
</dbReference>
<organism evidence="20 21">
    <name type="scientific">Nitratireductor indicus C115</name>
    <dbReference type="NCBI Taxonomy" id="1231190"/>
    <lineage>
        <taxon>Bacteria</taxon>
        <taxon>Pseudomonadati</taxon>
        <taxon>Pseudomonadota</taxon>
        <taxon>Alphaproteobacteria</taxon>
        <taxon>Hyphomicrobiales</taxon>
        <taxon>Phyllobacteriaceae</taxon>
        <taxon>Nitratireductor</taxon>
    </lineage>
</organism>
<feature type="region of interest" description="Linker" evidence="18">
    <location>
        <begin position="233"/>
        <end position="253"/>
    </location>
</feature>
<feature type="binding site" evidence="18">
    <location>
        <begin position="83"/>
        <end position="84"/>
    </location>
    <ligand>
        <name>UDP-N-acetyl-alpha-D-glucosamine</name>
        <dbReference type="ChEBI" id="CHEBI:57705"/>
    </ligand>
</feature>
<comment type="pathway">
    <text evidence="18">Nucleotide-sugar biosynthesis; UDP-N-acetyl-alpha-D-glucosamine biosynthesis; N-acetyl-alpha-D-glucosamine 1-phosphate from alpha-D-glucosamine 6-phosphate (route II): step 2/2.</text>
</comment>
<evidence type="ECO:0000256" key="7">
    <source>
        <dbReference type="ARBA" id="ARBA00022723"/>
    </source>
</evidence>
<feature type="binding site" evidence="18">
    <location>
        <begin position="11"/>
        <end position="14"/>
    </location>
    <ligand>
        <name>UDP-N-acetyl-alpha-D-glucosamine</name>
        <dbReference type="ChEBI" id="CHEBI:57705"/>
    </ligand>
</feature>
<dbReference type="PANTHER" id="PTHR43584:SF3">
    <property type="entry name" value="BIFUNCTIONAL PROTEIN GLMU"/>
    <property type="match status" value="1"/>
</dbReference>
<dbReference type="SUPFAM" id="SSF51161">
    <property type="entry name" value="Trimeric LpxA-like enzymes"/>
    <property type="match status" value="1"/>
</dbReference>
<evidence type="ECO:0000259" key="19">
    <source>
        <dbReference type="Pfam" id="PF12804"/>
    </source>
</evidence>
<dbReference type="GO" id="GO:0071555">
    <property type="term" value="P:cell wall organization"/>
    <property type="evidence" value="ECO:0007669"/>
    <property type="project" value="UniProtKB-KW"/>
</dbReference>
<keyword evidence="5 18" id="KW-0808">Transferase</keyword>
<dbReference type="RefSeq" id="WP_009755864.1">
    <property type="nucleotide sequence ID" value="NZ_AMSI01000002.1"/>
</dbReference>
<accession>K2P0L3</accession>
<feature type="binding site" evidence="18">
    <location>
        <position position="144"/>
    </location>
    <ligand>
        <name>UDP-N-acetyl-alpha-D-glucosamine</name>
        <dbReference type="ChEBI" id="CHEBI:57705"/>
    </ligand>
</feature>
<dbReference type="Proteomes" id="UP000007374">
    <property type="component" value="Unassembled WGS sequence"/>
</dbReference>
<feature type="binding site" evidence="18">
    <location>
        <position position="230"/>
    </location>
    <ligand>
        <name>Mg(2+)</name>
        <dbReference type="ChEBI" id="CHEBI:18420"/>
    </ligand>
</feature>
<dbReference type="EMBL" id="AMSI01000002">
    <property type="protein sequence ID" value="EKF43729.1"/>
    <property type="molecule type" value="Genomic_DNA"/>
</dbReference>
<dbReference type="EC" id="2.3.1.157" evidence="18"/>
<evidence type="ECO:0000256" key="5">
    <source>
        <dbReference type="ARBA" id="ARBA00022679"/>
    </source>
</evidence>
<feature type="binding site" evidence="18">
    <location>
        <position position="25"/>
    </location>
    <ligand>
        <name>UDP-N-acetyl-alpha-D-glucosamine</name>
        <dbReference type="ChEBI" id="CHEBI:57705"/>
    </ligand>
</feature>
<dbReference type="OrthoDB" id="9775031at2"/>
<feature type="binding site" evidence="18">
    <location>
        <position position="409"/>
    </location>
    <ligand>
        <name>acetyl-CoA</name>
        <dbReference type="ChEBI" id="CHEBI:57288"/>
    </ligand>
</feature>
<comment type="pathway">
    <text evidence="18">Bacterial outer membrane biogenesis; LPS lipid A biosynthesis.</text>
</comment>
<comment type="subunit">
    <text evidence="18">Homotrimer.</text>
</comment>
<dbReference type="GO" id="GO:0009245">
    <property type="term" value="P:lipid A biosynthetic process"/>
    <property type="evidence" value="ECO:0007669"/>
    <property type="project" value="UniProtKB-UniRule"/>
</dbReference>
<feature type="binding site" evidence="18">
    <location>
        <position position="352"/>
    </location>
    <ligand>
        <name>UDP-N-acetyl-alpha-D-glucosamine</name>
        <dbReference type="ChEBI" id="CHEBI:57705"/>
    </ligand>
</feature>
<feature type="active site" description="Proton acceptor" evidence="18">
    <location>
        <position position="349"/>
    </location>
</feature>
<dbReference type="HAMAP" id="MF_01631">
    <property type="entry name" value="GlmU"/>
    <property type="match status" value="1"/>
</dbReference>
<dbReference type="Pfam" id="PF12804">
    <property type="entry name" value="NTP_transf_3"/>
    <property type="match status" value="1"/>
</dbReference>
<comment type="catalytic activity">
    <reaction evidence="16 18">
        <text>N-acetyl-alpha-D-glucosamine 1-phosphate + UTP + H(+) = UDP-N-acetyl-alpha-D-glucosamine + diphosphate</text>
        <dbReference type="Rhea" id="RHEA:13509"/>
        <dbReference type="ChEBI" id="CHEBI:15378"/>
        <dbReference type="ChEBI" id="CHEBI:33019"/>
        <dbReference type="ChEBI" id="CHEBI:46398"/>
        <dbReference type="ChEBI" id="CHEBI:57705"/>
        <dbReference type="ChEBI" id="CHEBI:57776"/>
        <dbReference type="EC" id="2.7.7.23"/>
    </reaction>
</comment>
<evidence type="ECO:0000313" key="21">
    <source>
        <dbReference type="Proteomes" id="UP000007374"/>
    </source>
</evidence>
<keyword evidence="14 18" id="KW-0961">Cell wall biogenesis/degradation</keyword>
<dbReference type="GO" id="GO:0005737">
    <property type="term" value="C:cytoplasm"/>
    <property type="evidence" value="ECO:0007669"/>
    <property type="project" value="UniProtKB-SubCell"/>
</dbReference>
<dbReference type="CDD" id="cd02540">
    <property type="entry name" value="GT2_GlmU_N_bac"/>
    <property type="match status" value="1"/>
</dbReference>
<evidence type="ECO:0000256" key="1">
    <source>
        <dbReference type="ARBA" id="ARBA00004496"/>
    </source>
</evidence>
<keyword evidence="4 18" id="KW-0963">Cytoplasm</keyword>
<dbReference type="Gene3D" id="2.160.10.10">
    <property type="entry name" value="Hexapeptide repeat proteins"/>
    <property type="match status" value="1"/>
</dbReference>
<dbReference type="InterPro" id="IPR038009">
    <property type="entry name" value="GlmU_C_LbH"/>
</dbReference>